<dbReference type="InterPro" id="IPR003010">
    <property type="entry name" value="C-N_Hydrolase"/>
</dbReference>
<sequence length="285" mass="31036">MPSRFKAAAAQYPITAYRSWREYAEALEGWVAAGAQAGARLLVFPEYAAMELISLVPGHRNLTLADQLAAMQDFAAPYLDLHCSLARTYGVHILAGSFPVKRDGLFRNAAAFISPDGPPAIREKRIMTRFEREEWGISPGEDAPPVECELGRIGVAICYDSEFPLLVRRQAEAGAQVILAPSCTDTLAGYWRVRIACQARALENQCIVVQAPTVGRADWCPAVDENIGAAGFFAPPDSGFPDNGVLALGELNKPGWIYADIDPAAIAAVRTEGKVLNHKHWPEQF</sequence>
<dbReference type="PROSITE" id="PS50263">
    <property type="entry name" value="CN_HYDROLASE"/>
    <property type="match status" value="1"/>
</dbReference>
<dbReference type="PANTHER" id="PTHR23088">
    <property type="entry name" value="NITRILASE-RELATED"/>
    <property type="match status" value="1"/>
</dbReference>
<feature type="domain" description="CN hydrolase" evidence="1">
    <location>
        <begin position="5"/>
        <end position="263"/>
    </location>
</feature>
<dbReference type="RefSeq" id="WP_413780518.1">
    <property type="nucleotide sequence ID" value="NZ_JAUOZS010000001.1"/>
</dbReference>
<protein>
    <submittedName>
        <fullName evidence="2">Carbon-nitrogen hydrolase family protein</fullName>
    </submittedName>
</protein>
<gene>
    <name evidence="2" type="ORF">Q4T40_12290</name>
</gene>
<evidence type="ECO:0000259" key="1">
    <source>
        <dbReference type="PROSITE" id="PS50263"/>
    </source>
</evidence>
<comment type="caution">
    <text evidence="2">The sequence shown here is derived from an EMBL/GenBank/DDBJ whole genome shotgun (WGS) entry which is preliminary data.</text>
</comment>
<dbReference type="PANTHER" id="PTHR23088:SF50">
    <property type="entry name" value="HYDROLASE YHCX"/>
    <property type="match status" value="1"/>
</dbReference>
<keyword evidence="3" id="KW-1185">Reference proteome</keyword>
<dbReference type="CDD" id="cd07574">
    <property type="entry name" value="nitrilase_Rim1_like"/>
    <property type="match status" value="1"/>
</dbReference>
<organism evidence="2 3">
    <name type="scientific">Anaeroselena agilis</name>
    <dbReference type="NCBI Taxonomy" id="3063788"/>
    <lineage>
        <taxon>Bacteria</taxon>
        <taxon>Bacillati</taxon>
        <taxon>Bacillota</taxon>
        <taxon>Negativicutes</taxon>
        <taxon>Acetonemataceae</taxon>
        <taxon>Anaeroselena</taxon>
    </lineage>
</organism>
<keyword evidence="2" id="KW-0378">Hydrolase</keyword>
<dbReference type="InterPro" id="IPR036526">
    <property type="entry name" value="C-N_Hydrolase_sf"/>
</dbReference>
<dbReference type="Gene3D" id="3.60.110.10">
    <property type="entry name" value="Carbon-nitrogen hydrolase"/>
    <property type="match status" value="1"/>
</dbReference>
<dbReference type="SUPFAM" id="SSF56317">
    <property type="entry name" value="Carbon-nitrogen hydrolase"/>
    <property type="match status" value="1"/>
</dbReference>
<evidence type="ECO:0000313" key="2">
    <source>
        <dbReference type="EMBL" id="MDT8902026.1"/>
    </source>
</evidence>
<name>A0ABU3NYZ7_9FIRM</name>
<dbReference type="Proteomes" id="UP001254848">
    <property type="component" value="Unassembled WGS sequence"/>
</dbReference>
<dbReference type="EMBL" id="JAUOZS010000001">
    <property type="protein sequence ID" value="MDT8902026.1"/>
    <property type="molecule type" value="Genomic_DNA"/>
</dbReference>
<reference evidence="2 3" key="1">
    <citation type="submission" date="2023-07" db="EMBL/GenBank/DDBJ databases">
        <title>The novel representative of Negativicutes class, Anaeroselena agilis gen. nov. sp. nov.</title>
        <authorList>
            <person name="Prokofeva M.I."/>
            <person name="Elcheninov A.G."/>
            <person name="Klyukina A."/>
            <person name="Kublanov I.V."/>
            <person name="Frolov E.N."/>
            <person name="Podosokorskaya O.A."/>
        </authorList>
    </citation>
    <scope>NUCLEOTIDE SEQUENCE [LARGE SCALE GENOMIC DNA]</scope>
    <source>
        <strain evidence="2 3">4137-cl</strain>
    </source>
</reference>
<dbReference type="GO" id="GO:0016787">
    <property type="term" value="F:hydrolase activity"/>
    <property type="evidence" value="ECO:0007669"/>
    <property type="project" value="UniProtKB-KW"/>
</dbReference>
<evidence type="ECO:0000313" key="3">
    <source>
        <dbReference type="Proteomes" id="UP001254848"/>
    </source>
</evidence>
<dbReference type="Pfam" id="PF00795">
    <property type="entry name" value="CN_hydrolase"/>
    <property type="match status" value="1"/>
</dbReference>
<proteinExistence type="predicted"/>
<accession>A0ABU3NYZ7</accession>